<protein>
    <submittedName>
        <fullName evidence="1">Glycoside hydrolase family 43 protein</fullName>
    </submittedName>
</protein>
<name>A0AC61RFU5_9BACT</name>
<evidence type="ECO:0000313" key="1">
    <source>
        <dbReference type="EMBL" id="TGY78220.1"/>
    </source>
</evidence>
<keyword evidence="1" id="KW-0378">Hydrolase</keyword>
<keyword evidence="2" id="KW-1185">Reference proteome</keyword>
<gene>
    <name evidence="1" type="ORF">E5331_10995</name>
</gene>
<accession>A0AC61RFU5</accession>
<sequence>MKQKLTLIAMTALLLPTFGSCTSSTGGIEPQSSVAIFDSFSYKGDDDIYKATPLPDESSFYNPVLAGWYSDPSICTNGEGDYFLATSSFTYYPGVPLFHSRDLVNWEQVGHILSRPSQLRNMEKQHVSGGIFAPAISYNPSNKTYYMITTNVGDGNFFVKTQDPFGEWSDPIMLPEVQGIDPAFFFDEDGKGYIVNNDDAPDGKAEYPGHRTVRVVEFDPATDKCVGERKIVVNKGCRPEEKPIWCEGPHIYKVNGEYYLMTAEGGTGDWHSEVIYRGKTPFGPYVAYSGNPILTQRTLDKGRKNPVTCAGHADLIQTKDGDWWGVFLACRPTENGKENLGRETFLLPVEWTEDGWPVFLENGKEVPLVVNKPGAKRGEKVTFGNYERHDEFEDSVLNHEWMTLRGPAEDYYSLKSNPGYLTIKCGDVKSSEKAVLPYVCRRLNHHKFTADTKMTFVPEKDSQCAGLLILKDETHQYLLARTKKDDGHKLEVRKISDTGVSTIAETAIDAELPTVNLKVEGDGANYAFHYSTDGGATWNLLADKVDAGYTSTADAGGFTGTVVGMYASDVD</sequence>
<organism evidence="1 2">
    <name type="scientific">Lepagella muris</name>
    <dbReference type="NCBI Taxonomy" id="3032870"/>
    <lineage>
        <taxon>Bacteria</taxon>
        <taxon>Pseudomonadati</taxon>
        <taxon>Bacteroidota</taxon>
        <taxon>Bacteroidia</taxon>
        <taxon>Bacteroidales</taxon>
        <taxon>Muribaculaceae</taxon>
        <taxon>Lepagella</taxon>
    </lineage>
</organism>
<proteinExistence type="predicted"/>
<comment type="caution">
    <text evidence="1">The sequence shown here is derived from an EMBL/GenBank/DDBJ whole genome shotgun (WGS) entry which is preliminary data.</text>
</comment>
<evidence type="ECO:0000313" key="2">
    <source>
        <dbReference type="Proteomes" id="UP000306319"/>
    </source>
</evidence>
<dbReference type="EMBL" id="SRYB01000015">
    <property type="protein sequence ID" value="TGY78220.1"/>
    <property type="molecule type" value="Genomic_DNA"/>
</dbReference>
<dbReference type="Proteomes" id="UP000306319">
    <property type="component" value="Unassembled WGS sequence"/>
</dbReference>
<reference evidence="1" key="1">
    <citation type="submission" date="2019-04" db="EMBL/GenBank/DDBJ databases">
        <title>Microbes associate with the intestines of laboratory mice.</title>
        <authorList>
            <person name="Navarre W."/>
            <person name="Wong E."/>
            <person name="Huang K."/>
            <person name="Tropini C."/>
            <person name="Ng K."/>
            <person name="Yu B."/>
        </authorList>
    </citation>
    <scope>NUCLEOTIDE SEQUENCE</scope>
    <source>
        <strain evidence="1">NM04_E33</strain>
    </source>
</reference>